<evidence type="ECO:0000256" key="5">
    <source>
        <dbReference type="ARBA" id="ARBA00022723"/>
    </source>
</evidence>
<evidence type="ECO:0000313" key="17">
    <source>
        <dbReference type="EMBL" id="KAK5992981.1"/>
    </source>
</evidence>
<evidence type="ECO:0000256" key="13">
    <source>
        <dbReference type="ARBA" id="ARBA00023136"/>
    </source>
</evidence>
<dbReference type="InterPro" id="IPR059000">
    <property type="entry name" value="ATPase_P-type_domA"/>
</dbReference>
<dbReference type="SUPFAM" id="SSF81665">
    <property type="entry name" value="Calcium ATPase, transmembrane domain M"/>
    <property type="match status" value="1"/>
</dbReference>
<comment type="caution">
    <text evidence="17">The sequence shown here is derived from an EMBL/GenBank/DDBJ whole genome shotgun (WGS) entry which is preliminary data.</text>
</comment>
<dbReference type="PRINTS" id="PR00121">
    <property type="entry name" value="NAKATPASE"/>
</dbReference>
<dbReference type="Gene3D" id="3.40.1110.10">
    <property type="entry name" value="Calcium-transporting ATPase, cytoplasmic domain N"/>
    <property type="match status" value="1"/>
</dbReference>
<name>A0ABR0SLC6_9HYPO</name>
<evidence type="ECO:0000256" key="3">
    <source>
        <dbReference type="ARBA" id="ARBA00022568"/>
    </source>
</evidence>
<dbReference type="Pfam" id="PF00122">
    <property type="entry name" value="E1-E2_ATPase"/>
    <property type="match status" value="1"/>
</dbReference>
<dbReference type="PANTHER" id="PTHR24093">
    <property type="entry name" value="CATION TRANSPORTING ATPASE"/>
    <property type="match status" value="1"/>
</dbReference>
<evidence type="ECO:0000256" key="1">
    <source>
        <dbReference type="ARBA" id="ARBA00004127"/>
    </source>
</evidence>
<keyword evidence="13 14" id="KW-0472">Membrane</keyword>
<evidence type="ECO:0000256" key="4">
    <source>
        <dbReference type="ARBA" id="ARBA00022692"/>
    </source>
</evidence>
<dbReference type="Pfam" id="PF13246">
    <property type="entry name" value="Cation_ATPase"/>
    <property type="match status" value="1"/>
</dbReference>
<dbReference type="InterPro" id="IPR023299">
    <property type="entry name" value="ATPase_P-typ_cyto_dom_N"/>
</dbReference>
<keyword evidence="7 14" id="KW-0106">Calcium</keyword>
<dbReference type="InterPro" id="IPR023298">
    <property type="entry name" value="ATPase_P-typ_TM_dom_sf"/>
</dbReference>
<dbReference type="Proteomes" id="UP001338125">
    <property type="component" value="Unassembled WGS sequence"/>
</dbReference>
<feature type="domain" description="Cation-transporting P-type ATPase N-terminal" evidence="16">
    <location>
        <begin position="122"/>
        <end position="188"/>
    </location>
</feature>
<evidence type="ECO:0000256" key="9">
    <source>
        <dbReference type="ARBA" id="ARBA00022842"/>
    </source>
</evidence>
<comment type="function">
    <text evidence="14">Catalyzes the hydrolysis of ATP coupled with the transport of calcium.</text>
</comment>
<dbReference type="InterPro" id="IPR006408">
    <property type="entry name" value="P-type_ATPase_IIB"/>
</dbReference>
<dbReference type="InterPro" id="IPR023214">
    <property type="entry name" value="HAD_sf"/>
</dbReference>
<feature type="transmembrane region" description="Helical" evidence="14">
    <location>
        <begin position="410"/>
        <end position="437"/>
    </location>
</feature>
<comment type="catalytic activity">
    <reaction evidence="14">
        <text>Ca(2+)(in) + ATP + H2O = Ca(2+)(out) + ADP + phosphate + H(+)</text>
        <dbReference type="Rhea" id="RHEA:18105"/>
        <dbReference type="ChEBI" id="CHEBI:15377"/>
        <dbReference type="ChEBI" id="CHEBI:15378"/>
        <dbReference type="ChEBI" id="CHEBI:29108"/>
        <dbReference type="ChEBI" id="CHEBI:30616"/>
        <dbReference type="ChEBI" id="CHEBI:43474"/>
        <dbReference type="ChEBI" id="CHEBI:456216"/>
        <dbReference type="EC" id="7.2.2.10"/>
    </reaction>
</comment>
<dbReference type="PANTHER" id="PTHR24093:SF369">
    <property type="entry name" value="CALCIUM-TRANSPORTING ATPASE"/>
    <property type="match status" value="1"/>
</dbReference>
<feature type="transmembrane region" description="Helical" evidence="14">
    <location>
        <begin position="881"/>
        <end position="903"/>
    </location>
</feature>
<sequence length="1264" mass="140100">MDGIASSSSNPRQHVEQVETVEPDRQALAAQALANELRSETPLPSNNFAFTPSQLHKLLTIRSLDALNLFGGLRGLATGLRTDLTQGLSVEETTFDDAVTFDEAVAAARDNRRPDFQPVDPPPARSTLAFQIGESSNTQYADRRRIFGANRLPRRQPKSFLKLMWIAFNDKLMILLTISACISLAIGIYQSVTADEDSSNIEWVDGLTVVAAIVVIVLASAATDWQKNHRFARLTERNQQRDVTVLRSGRVQQVSIYDIMVGDIIHVEAGEVVVADGVLVQSSSLYIDESSITGESRLLLKTVPDDRHPASSNADPFILSGTTVRRGVGRYLITSTGANSTHGKNLMSLGEDVGITPLQERLGRLGKQLIIFGAVAGSVYFFILFVRYLVRLPHYKHKRPTQKVEAFLHILMLAIAVVVITVPEGLALNVTIALAFATKKMLKDNNLVRLIRSVEVMGSATCICSDKTGTLTQNKMTIVAGRIGLDSGFDDCEAPASGSSDPALIRHEVKRPTSRHFMATLSPEMKELIKDSIALNSTAFERDNSADAEFFGSSTETALLSFSREHLGMGALNQERASSSIVAMLPFDPARKWMAVLVKLPNGKYRLLVKGAAEIIFEYCAFVIEDPTYRFTTTRLEEEDRTVFRNTIQEYANNLLRPVAIGFRDFDEHEVLGDTEDDPATVNLEWLASGMVFIGFFGLRDPLRPEVVESVRICQEAGVFVRMVTGDNFLTAKAVASECGIYTPGGIAMDGPTFRALTTEQRDNIIPRLQVLARSSPEDKVLLVTRLRAMGETVAVTGDGTNDALALKAADVGFAMGIQGTEVAKEAASIILLDDNFASIVKALSWGRTVIDAVKKFCQFQFTINITAGVLTIVSELVGDSIFTVVQLLWINLIMDIFASMAFATDHPSPDFLKRKPEPRNSPLVSITMWKMIIGQAIYQFLAVFLVHYVGWDLFDPNTKDEVDRLQSLVFNMYVWMQFFNQHNCRRVDNKLDIYYQGVLTNPWFIGVQAITIVGQFVIMFKGGEAFDTEPLSGAQWGWSMLFGILTLPLGALIRQVPDRHVLALFLAIKRFFLFITTPFRSCFGGAARNGGNGLGHGQQDMGAVESLVVRSGRTLLHPMVLHPMNSPFGRSAHSTEVSLGKRVATSSTADVPEQPELDLQSLIDTAKLGRLLRNEILEIHPGTSKDDPILTWRSDIRIPPSQDYAIQKYIIRNEKKRNLPELRRRPPRRQPSGVEPTRPVPARTRQNSRSWLTWEGLLRSKRR</sequence>
<feature type="compositionally biased region" description="Polar residues" evidence="15">
    <location>
        <begin position="1"/>
        <end position="12"/>
    </location>
</feature>
<evidence type="ECO:0000256" key="7">
    <source>
        <dbReference type="ARBA" id="ARBA00022837"/>
    </source>
</evidence>
<keyword evidence="4 14" id="KW-0812">Transmembrane</keyword>
<accession>A0ABR0SLC6</accession>
<evidence type="ECO:0000256" key="15">
    <source>
        <dbReference type="SAM" id="MobiDB-lite"/>
    </source>
</evidence>
<dbReference type="SUPFAM" id="SSF81653">
    <property type="entry name" value="Calcium ATPase, transduction domain A"/>
    <property type="match status" value="1"/>
</dbReference>
<dbReference type="InterPro" id="IPR006068">
    <property type="entry name" value="ATPase_P-typ_cation-transptr_C"/>
</dbReference>
<feature type="transmembrane region" description="Helical" evidence="14">
    <location>
        <begin position="1061"/>
        <end position="1080"/>
    </location>
</feature>
<organism evidence="17 18">
    <name type="scientific">Cladobotryum mycophilum</name>
    <dbReference type="NCBI Taxonomy" id="491253"/>
    <lineage>
        <taxon>Eukaryota</taxon>
        <taxon>Fungi</taxon>
        <taxon>Dikarya</taxon>
        <taxon>Ascomycota</taxon>
        <taxon>Pezizomycotina</taxon>
        <taxon>Sordariomycetes</taxon>
        <taxon>Hypocreomycetidae</taxon>
        <taxon>Hypocreales</taxon>
        <taxon>Hypocreaceae</taxon>
        <taxon>Cladobotryum</taxon>
    </lineage>
</organism>
<dbReference type="EC" id="7.2.2.10" evidence="14"/>
<evidence type="ECO:0000256" key="11">
    <source>
        <dbReference type="ARBA" id="ARBA00022989"/>
    </source>
</evidence>
<dbReference type="Gene3D" id="3.40.50.1000">
    <property type="entry name" value="HAD superfamily/HAD-like"/>
    <property type="match status" value="1"/>
</dbReference>
<evidence type="ECO:0000256" key="12">
    <source>
        <dbReference type="ARBA" id="ARBA00023065"/>
    </source>
</evidence>
<dbReference type="Pfam" id="PF00690">
    <property type="entry name" value="Cation_ATPase_N"/>
    <property type="match status" value="1"/>
</dbReference>
<dbReference type="Pfam" id="PF00689">
    <property type="entry name" value="Cation_ATPase_C"/>
    <property type="match status" value="1"/>
</dbReference>
<keyword evidence="10" id="KW-1278">Translocase</keyword>
<feature type="compositionally biased region" description="Basic and acidic residues" evidence="15">
    <location>
        <begin position="13"/>
        <end position="23"/>
    </location>
</feature>
<feature type="transmembrane region" description="Helical" evidence="14">
    <location>
        <begin position="1037"/>
        <end position="1054"/>
    </location>
</feature>
<dbReference type="EMBL" id="JAVFKD010000012">
    <property type="protein sequence ID" value="KAK5992981.1"/>
    <property type="molecule type" value="Genomic_DNA"/>
</dbReference>
<dbReference type="Pfam" id="PF08282">
    <property type="entry name" value="Hydrolase_3"/>
    <property type="match status" value="1"/>
</dbReference>
<dbReference type="SMART" id="SM00831">
    <property type="entry name" value="Cation_ATPase_N"/>
    <property type="match status" value="1"/>
</dbReference>
<dbReference type="InterPro" id="IPR036412">
    <property type="entry name" value="HAD-like_sf"/>
</dbReference>
<keyword evidence="12 14" id="KW-0406">Ion transport</keyword>
<dbReference type="Gene3D" id="1.20.1110.10">
    <property type="entry name" value="Calcium-transporting ATPase, transmembrane domain"/>
    <property type="match status" value="1"/>
</dbReference>
<dbReference type="InterPro" id="IPR018303">
    <property type="entry name" value="ATPase_P-typ_P_site"/>
</dbReference>
<dbReference type="SUPFAM" id="SSF56784">
    <property type="entry name" value="HAD-like"/>
    <property type="match status" value="1"/>
</dbReference>
<keyword evidence="18" id="KW-1185">Reference proteome</keyword>
<keyword evidence="11 14" id="KW-1133">Transmembrane helix</keyword>
<evidence type="ECO:0000256" key="6">
    <source>
        <dbReference type="ARBA" id="ARBA00022741"/>
    </source>
</evidence>
<dbReference type="InterPro" id="IPR001757">
    <property type="entry name" value="P_typ_ATPase"/>
</dbReference>
<evidence type="ECO:0000256" key="14">
    <source>
        <dbReference type="RuleBase" id="RU361146"/>
    </source>
</evidence>
<reference evidence="17 18" key="1">
    <citation type="submission" date="2024-01" db="EMBL/GenBank/DDBJ databases">
        <title>Complete genome of Cladobotryum mycophilum ATHUM6906.</title>
        <authorList>
            <person name="Christinaki A.C."/>
            <person name="Myridakis A.I."/>
            <person name="Kouvelis V.N."/>
        </authorList>
    </citation>
    <scope>NUCLEOTIDE SEQUENCE [LARGE SCALE GENOMIC DNA]</scope>
    <source>
        <strain evidence="17 18">ATHUM6906</strain>
    </source>
</reference>
<protein>
    <recommendedName>
        <fullName evidence="14">Calcium-transporting ATPase</fullName>
        <ecNumber evidence="14">7.2.2.10</ecNumber>
    </recommendedName>
</protein>
<dbReference type="InterPro" id="IPR044492">
    <property type="entry name" value="P_typ_ATPase_HD_dom"/>
</dbReference>
<proteinExistence type="inferred from homology"/>
<dbReference type="SFLD" id="SFLDF00027">
    <property type="entry name" value="p-type_atpase"/>
    <property type="match status" value="1"/>
</dbReference>
<keyword evidence="5" id="KW-0479">Metal-binding</keyword>
<evidence type="ECO:0000256" key="10">
    <source>
        <dbReference type="ARBA" id="ARBA00022967"/>
    </source>
</evidence>
<dbReference type="SFLD" id="SFLDG00002">
    <property type="entry name" value="C1.7:_P-type_atpase_like"/>
    <property type="match status" value="1"/>
</dbReference>
<feature type="region of interest" description="Disordered" evidence="15">
    <location>
        <begin position="1"/>
        <end position="23"/>
    </location>
</feature>
<dbReference type="SUPFAM" id="SSF81660">
    <property type="entry name" value="Metal cation-transporting ATPase, ATP-binding domain N"/>
    <property type="match status" value="1"/>
</dbReference>
<keyword evidence="6 14" id="KW-0547">Nucleotide-binding</keyword>
<comment type="similarity">
    <text evidence="14">Belongs to the cation transport ATPase (P-type) (TC 3.A.3) family.</text>
</comment>
<dbReference type="Gene3D" id="2.70.150.10">
    <property type="entry name" value="Calcium-transporting ATPase, cytoplasmic transduction domain A"/>
    <property type="match status" value="1"/>
</dbReference>
<feature type="transmembrane region" description="Helical" evidence="14">
    <location>
        <begin position="203"/>
        <end position="223"/>
    </location>
</feature>
<comment type="caution">
    <text evidence="14">Lacks conserved residue(s) required for the propagation of feature annotation.</text>
</comment>
<keyword evidence="2 14" id="KW-0813">Transport</keyword>
<keyword evidence="9" id="KW-0460">Magnesium</keyword>
<feature type="transmembrane region" description="Helical" evidence="14">
    <location>
        <begin position="369"/>
        <end position="390"/>
    </location>
</feature>
<evidence type="ECO:0000259" key="16">
    <source>
        <dbReference type="SMART" id="SM00831"/>
    </source>
</evidence>
<dbReference type="InterPro" id="IPR008250">
    <property type="entry name" value="ATPase_P-typ_transduc_dom_A_sf"/>
</dbReference>
<keyword evidence="8 14" id="KW-0067">ATP-binding</keyword>
<dbReference type="SFLD" id="SFLDS00003">
    <property type="entry name" value="Haloacid_Dehalogenase"/>
    <property type="match status" value="1"/>
</dbReference>
<feature type="region of interest" description="Disordered" evidence="15">
    <location>
        <begin position="1218"/>
        <end position="1249"/>
    </location>
</feature>
<dbReference type="PRINTS" id="PR00119">
    <property type="entry name" value="CATATPASE"/>
</dbReference>
<feature type="transmembrane region" description="Helical" evidence="14">
    <location>
        <begin position="172"/>
        <end position="191"/>
    </location>
</feature>
<dbReference type="InterPro" id="IPR004014">
    <property type="entry name" value="ATPase_P-typ_cation-transptr_N"/>
</dbReference>
<gene>
    <name evidence="17" type="ORF">PT974_06406</name>
</gene>
<dbReference type="NCBIfam" id="TIGR01494">
    <property type="entry name" value="ATPase_P-type"/>
    <property type="match status" value="2"/>
</dbReference>
<comment type="subcellular location">
    <subcellularLocation>
        <location evidence="1">Endomembrane system</location>
        <topology evidence="1">Multi-pass membrane protein</topology>
    </subcellularLocation>
    <subcellularLocation>
        <location evidence="14">Membrane</location>
        <topology evidence="14">Multi-pass membrane protein</topology>
    </subcellularLocation>
</comment>
<feature type="transmembrane region" description="Helical" evidence="14">
    <location>
        <begin position="924"/>
        <end position="950"/>
    </location>
</feature>
<evidence type="ECO:0000256" key="2">
    <source>
        <dbReference type="ARBA" id="ARBA00022448"/>
    </source>
</evidence>
<dbReference type="PROSITE" id="PS00154">
    <property type="entry name" value="ATPASE_E1_E2"/>
    <property type="match status" value="1"/>
</dbReference>
<dbReference type="NCBIfam" id="TIGR01517">
    <property type="entry name" value="ATPase-IIB_Ca"/>
    <property type="match status" value="1"/>
</dbReference>
<evidence type="ECO:0000256" key="8">
    <source>
        <dbReference type="ARBA" id="ARBA00022840"/>
    </source>
</evidence>
<evidence type="ECO:0000313" key="18">
    <source>
        <dbReference type="Proteomes" id="UP001338125"/>
    </source>
</evidence>
<keyword evidence="3 14" id="KW-0109">Calcium transport</keyword>